<protein>
    <submittedName>
        <fullName evidence="4">SPRY-domain-containing protein</fullName>
    </submittedName>
</protein>
<dbReference type="OrthoDB" id="25503at2759"/>
<dbReference type="InterPro" id="IPR006595">
    <property type="entry name" value="CTLH_C"/>
</dbReference>
<gene>
    <name evidence="4" type="ORF">CONPUDRAFT_44748</name>
</gene>
<dbReference type="SMART" id="SM00757">
    <property type="entry name" value="CRA"/>
    <property type="match status" value="1"/>
</dbReference>
<dbReference type="InterPro" id="IPR043136">
    <property type="entry name" value="B30.2/SPRY_sf"/>
</dbReference>
<evidence type="ECO:0000313" key="4">
    <source>
        <dbReference type="EMBL" id="EIW86343.1"/>
    </source>
</evidence>
<dbReference type="Proteomes" id="UP000053558">
    <property type="component" value="Unassembled WGS sequence"/>
</dbReference>
<keyword evidence="5" id="KW-1185">Reference proteome</keyword>
<dbReference type="SUPFAM" id="SSF49899">
    <property type="entry name" value="Concanavalin A-like lectins/glucanases"/>
    <property type="match status" value="1"/>
</dbReference>
<comment type="caution">
    <text evidence="4">The sequence shown here is derived from an EMBL/GenBank/DDBJ whole genome shotgun (WGS) entry which is preliminary data.</text>
</comment>
<dbReference type="SMART" id="SM00449">
    <property type="entry name" value="SPRY"/>
    <property type="match status" value="1"/>
</dbReference>
<dbReference type="InterPro" id="IPR013320">
    <property type="entry name" value="ConA-like_dom_sf"/>
</dbReference>
<feature type="region of interest" description="Disordered" evidence="1">
    <location>
        <begin position="1"/>
        <end position="53"/>
    </location>
</feature>
<dbReference type="AlphaFoldDB" id="A0A5M3N4M0"/>
<dbReference type="PANTHER" id="PTHR12864">
    <property type="entry name" value="RAN BINDING PROTEIN 9-RELATED"/>
    <property type="match status" value="1"/>
</dbReference>
<evidence type="ECO:0000256" key="1">
    <source>
        <dbReference type="SAM" id="MobiDB-lite"/>
    </source>
</evidence>
<dbReference type="InterPro" id="IPR013144">
    <property type="entry name" value="CRA_dom"/>
</dbReference>
<dbReference type="Gene3D" id="2.60.120.920">
    <property type="match status" value="1"/>
</dbReference>
<evidence type="ECO:0000313" key="5">
    <source>
        <dbReference type="Proteomes" id="UP000053558"/>
    </source>
</evidence>
<feature type="region of interest" description="Disordered" evidence="1">
    <location>
        <begin position="317"/>
        <end position="336"/>
    </location>
</feature>
<proteinExistence type="predicted"/>
<feature type="domain" description="B30.2/SPRY" evidence="2">
    <location>
        <begin position="40"/>
        <end position="231"/>
    </location>
</feature>
<dbReference type="EMBL" id="JH711573">
    <property type="protein sequence ID" value="EIW86343.1"/>
    <property type="molecule type" value="Genomic_DNA"/>
</dbReference>
<dbReference type="KEGG" id="cput:CONPUDRAFT_44748"/>
<sequence length="604" mass="65134">MSTPSPTHAPIRRDPPSFSRSRISMDSDEDDMSPPPPRRDYSSMSAPTAQTTSSMLRLPTGWCEQIRHAALSVSPDGRELSYNAASNSGTDKDSAAARTTHPIPPACGIFYYEVEITSKTTKGHISIGFNGKDVKTSRLPGWEKHSWGYHGDDGLAFAADRQGRPYGPQFGAGDVIGCGIDFSQNKAFYTKNGKLIGHVFDNIGKDCELYPAVGLCHNGESIRANFGHETFKYDIDDHVLQQRNQTWANIQSTPLRWPSPAPDSKGYEGQDVSGSSLSSEDRVKVPINRLILAYLSHHGYARTARSFEATCKERGALSDSESLAPTSPAAAAGTEDQVMDMDVVSTSVRPVSETDDIELRTQIVQSVFRGDVDTALSETRKYFPAVLEANQGLMLIKLRCRKFVEMILEAAELKKKMGVEESEMAVETSGDGMAYEDVVGGMDIDDDASIGADGADGSTNGFGVASSSAIPIKKRKQSFASQHGGPAATLYGDALSKAVAYGQELQSDYNDRPEVRDILKRASVIVAYDDPLEAGGDAAEVAGQNARAVLATELNQAILQSQGRPTRPALERLYRQTGACLMQLALLGVGAAAFADMPKELLDA</sequence>
<reference evidence="5" key="1">
    <citation type="journal article" date="2012" name="Science">
        <title>The Paleozoic origin of enzymatic lignin decomposition reconstructed from 31 fungal genomes.</title>
        <authorList>
            <person name="Floudas D."/>
            <person name="Binder M."/>
            <person name="Riley R."/>
            <person name="Barry K."/>
            <person name="Blanchette R.A."/>
            <person name="Henrissat B."/>
            <person name="Martinez A.T."/>
            <person name="Otillar R."/>
            <person name="Spatafora J.W."/>
            <person name="Yadav J.S."/>
            <person name="Aerts A."/>
            <person name="Benoit I."/>
            <person name="Boyd A."/>
            <person name="Carlson A."/>
            <person name="Copeland A."/>
            <person name="Coutinho P.M."/>
            <person name="de Vries R.P."/>
            <person name="Ferreira P."/>
            <person name="Findley K."/>
            <person name="Foster B."/>
            <person name="Gaskell J."/>
            <person name="Glotzer D."/>
            <person name="Gorecki P."/>
            <person name="Heitman J."/>
            <person name="Hesse C."/>
            <person name="Hori C."/>
            <person name="Igarashi K."/>
            <person name="Jurgens J.A."/>
            <person name="Kallen N."/>
            <person name="Kersten P."/>
            <person name="Kohler A."/>
            <person name="Kuees U."/>
            <person name="Kumar T.K.A."/>
            <person name="Kuo A."/>
            <person name="LaButti K."/>
            <person name="Larrondo L.F."/>
            <person name="Lindquist E."/>
            <person name="Ling A."/>
            <person name="Lombard V."/>
            <person name="Lucas S."/>
            <person name="Lundell T."/>
            <person name="Martin R."/>
            <person name="McLaughlin D.J."/>
            <person name="Morgenstern I."/>
            <person name="Morin E."/>
            <person name="Murat C."/>
            <person name="Nagy L.G."/>
            <person name="Nolan M."/>
            <person name="Ohm R.A."/>
            <person name="Patyshakuliyeva A."/>
            <person name="Rokas A."/>
            <person name="Ruiz-Duenas F.J."/>
            <person name="Sabat G."/>
            <person name="Salamov A."/>
            <person name="Samejima M."/>
            <person name="Schmutz J."/>
            <person name="Slot J.C."/>
            <person name="St John F."/>
            <person name="Stenlid J."/>
            <person name="Sun H."/>
            <person name="Sun S."/>
            <person name="Syed K."/>
            <person name="Tsang A."/>
            <person name="Wiebenga A."/>
            <person name="Young D."/>
            <person name="Pisabarro A."/>
            <person name="Eastwood D.C."/>
            <person name="Martin F."/>
            <person name="Cullen D."/>
            <person name="Grigoriev I.V."/>
            <person name="Hibbett D.S."/>
        </authorList>
    </citation>
    <scope>NUCLEOTIDE SEQUENCE [LARGE SCALE GENOMIC DNA]</scope>
    <source>
        <strain evidence="5">RWD-64-598 SS2</strain>
    </source>
</reference>
<dbReference type="InterPro" id="IPR006594">
    <property type="entry name" value="LisH"/>
</dbReference>
<feature type="domain" description="CTLH" evidence="3">
    <location>
        <begin position="356"/>
        <end position="414"/>
    </location>
</feature>
<evidence type="ECO:0000259" key="2">
    <source>
        <dbReference type="PROSITE" id="PS50188"/>
    </source>
</evidence>
<dbReference type="CDD" id="cd12909">
    <property type="entry name" value="SPRY_RanBP9_10"/>
    <property type="match status" value="1"/>
</dbReference>
<dbReference type="RefSeq" id="XP_007762464.1">
    <property type="nucleotide sequence ID" value="XM_007764274.1"/>
</dbReference>
<dbReference type="InterPro" id="IPR035782">
    <property type="entry name" value="SPRY_RanBP9/10"/>
</dbReference>
<dbReference type="Pfam" id="PF10607">
    <property type="entry name" value="CTLH"/>
    <property type="match status" value="1"/>
</dbReference>
<dbReference type="InterPro" id="IPR003877">
    <property type="entry name" value="SPRY_dom"/>
</dbReference>
<dbReference type="InterPro" id="IPR001870">
    <property type="entry name" value="B30.2/SPRY"/>
</dbReference>
<accession>A0A5M3N4M0</accession>
<dbReference type="OMA" id="YGQQLRM"/>
<feature type="region of interest" description="Disordered" evidence="1">
    <location>
        <begin position="250"/>
        <end position="278"/>
    </location>
</feature>
<evidence type="ECO:0000259" key="3">
    <source>
        <dbReference type="PROSITE" id="PS50897"/>
    </source>
</evidence>
<dbReference type="GeneID" id="19207015"/>
<dbReference type="PROSITE" id="PS50896">
    <property type="entry name" value="LISH"/>
    <property type="match status" value="1"/>
</dbReference>
<dbReference type="InterPro" id="IPR050618">
    <property type="entry name" value="Ubq-SigPath_Reg"/>
</dbReference>
<dbReference type="Pfam" id="PF00622">
    <property type="entry name" value="SPRY"/>
    <property type="match status" value="1"/>
</dbReference>
<dbReference type="PROSITE" id="PS50188">
    <property type="entry name" value="B302_SPRY"/>
    <property type="match status" value="1"/>
</dbReference>
<name>A0A5M3N4M0_CONPW</name>
<dbReference type="InterPro" id="IPR024964">
    <property type="entry name" value="CTLH/CRA"/>
</dbReference>
<organism evidence="4 5">
    <name type="scientific">Coniophora puteana (strain RWD-64-598)</name>
    <name type="common">Brown rot fungus</name>
    <dbReference type="NCBI Taxonomy" id="741705"/>
    <lineage>
        <taxon>Eukaryota</taxon>
        <taxon>Fungi</taxon>
        <taxon>Dikarya</taxon>
        <taxon>Basidiomycota</taxon>
        <taxon>Agaricomycotina</taxon>
        <taxon>Agaricomycetes</taxon>
        <taxon>Agaricomycetidae</taxon>
        <taxon>Boletales</taxon>
        <taxon>Coniophorineae</taxon>
        <taxon>Coniophoraceae</taxon>
        <taxon>Coniophora</taxon>
    </lineage>
</organism>
<dbReference type="PROSITE" id="PS50897">
    <property type="entry name" value="CTLH"/>
    <property type="match status" value="1"/>
</dbReference>